<sequence length="76" mass="8468">MLFETAQTNLIDQLFGPFGSGWHWESFDLGRQQHIIEDAEPRQQNVGLKDDAAIMVTISQLFAPDHNASAGRSIKA</sequence>
<organism evidence="1">
    <name type="scientific">marine sediment metagenome</name>
    <dbReference type="NCBI Taxonomy" id="412755"/>
    <lineage>
        <taxon>unclassified sequences</taxon>
        <taxon>metagenomes</taxon>
        <taxon>ecological metagenomes</taxon>
    </lineage>
</organism>
<proteinExistence type="predicted"/>
<accession>X1BFG6</accession>
<evidence type="ECO:0000313" key="1">
    <source>
        <dbReference type="EMBL" id="GAG94674.1"/>
    </source>
</evidence>
<comment type="caution">
    <text evidence="1">The sequence shown here is derived from an EMBL/GenBank/DDBJ whole genome shotgun (WGS) entry which is preliminary data.</text>
</comment>
<dbReference type="AlphaFoldDB" id="X1BFG6"/>
<dbReference type="EMBL" id="BART01023616">
    <property type="protein sequence ID" value="GAG94674.1"/>
    <property type="molecule type" value="Genomic_DNA"/>
</dbReference>
<gene>
    <name evidence="1" type="ORF">S01H4_42911</name>
</gene>
<feature type="non-terminal residue" evidence="1">
    <location>
        <position position="76"/>
    </location>
</feature>
<name>X1BFG6_9ZZZZ</name>
<reference evidence="1" key="1">
    <citation type="journal article" date="2014" name="Front. Microbiol.">
        <title>High frequency of phylogenetically diverse reductive dehalogenase-homologous genes in deep subseafloor sedimentary metagenomes.</title>
        <authorList>
            <person name="Kawai M."/>
            <person name="Futagami T."/>
            <person name="Toyoda A."/>
            <person name="Takaki Y."/>
            <person name="Nishi S."/>
            <person name="Hori S."/>
            <person name="Arai W."/>
            <person name="Tsubouchi T."/>
            <person name="Morono Y."/>
            <person name="Uchiyama I."/>
            <person name="Ito T."/>
            <person name="Fujiyama A."/>
            <person name="Inagaki F."/>
            <person name="Takami H."/>
        </authorList>
    </citation>
    <scope>NUCLEOTIDE SEQUENCE</scope>
    <source>
        <strain evidence="1">Expedition CK06-06</strain>
    </source>
</reference>
<protein>
    <submittedName>
        <fullName evidence="1">Uncharacterized protein</fullName>
    </submittedName>
</protein>